<evidence type="ECO:0000256" key="7">
    <source>
        <dbReference type="ARBA" id="ARBA00023180"/>
    </source>
</evidence>
<feature type="transmembrane region" description="Helical" evidence="9">
    <location>
        <begin position="798"/>
        <end position="822"/>
    </location>
</feature>
<organism evidence="11">
    <name type="scientific">Phallusia mammillata</name>
    <dbReference type="NCBI Taxonomy" id="59560"/>
    <lineage>
        <taxon>Eukaryota</taxon>
        <taxon>Metazoa</taxon>
        <taxon>Chordata</taxon>
        <taxon>Tunicata</taxon>
        <taxon>Ascidiacea</taxon>
        <taxon>Phlebobranchia</taxon>
        <taxon>Ascidiidae</taxon>
        <taxon>Phallusia</taxon>
    </lineage>
</organism>
<dbReference type="SUPFAM" id="SSF52540">
    <property type="entry name" value="P-loop containing nucleoside triphosphate hydrolases"/>
    <property type="match status" value="1"/>
</dbReference>
<dbReference type="Gene3D" id="1.50.10.100">
    <property type="entry name" value="Chondroitin AC/alginate lyase"/>
    <property type="match status" value="1"/>
</dbReference>
<dbReference type="InterPro" id="IPR000863">
    <property type="entry name" value="Sulfotransferase_dom"/>
</dbReference>
<name>A0A6F9DBJ5_9ASCI</name>
<evidence type="ECO:0000256" key="9">
    <source>
        <dbReference type="SAM" id="Phobius"/>
    </source>
</evidence>
<dbReference type="Gene3D" id="2.70.98.70">
    <property type="match status" value="1"/>
</dbReference>
<evidence type="ECO:0000256" key="4">
    <source>
        <dbReference type="ARBA" id="ARBA00022729"/>
    </source>
</evidence>
<sequence>MTTFTFGFNSHPKINRKTVGFNKLLPIVVAVLLCICTATASKPLQSNDRDTQISHPLLFFNKEDVPKLRLKAKTTHVKIARILQDAGKALTGDSIHVLPPESAEKFASAWNEIYGNNLCAFAMYCVLYPEDTKALELIKVFMDRMVSYPDWYVAASRGVDEVPIGHHLAGFATAFDFLYDQLEPKRIEKYLTKIREITRQLYTVVYKVRSGWAKQLIHNHAPTNNLALLLGAMILEKHEAPNGPASQWRALAVDHFEKGLFLLSFVADGSSDEGVAYGSYSSRGWTQYAFLAKRHFQKDHSQNPWFLQHFWFFYATILPGYQRTVGIADSNYNWFYGPESQLVFLDSFVMRNGYGNWLADKIRQSKPKNPPLARAPSQKWSTVHTEFIFYDSTIAPVHPRLPSGTKLHVFHDWGVATYGSGQAHSPGNTFLSLKSGAIHGEAISHIVENNLLSSFVKQWKTFNAGHEHPDQNSFVFAPNGRFFITEALYSVKMTYLNNVLTFWPDQTSKCNTPWVGQAGECSRWLNYQAIPAPRGHIVTATQSGEMVHLAGESANAYSPHLGLKSVQRNMILMHPEVLLLVDSVYLQPTSKMTRVATYFHNILNSFHQYTHLGFNGAQMVFPEGPYTFFWFQPGGFSPPGSLQKEKIACESKFRTTHFVNVTYDLHPSGVTHIAYLFTGPKIKVQEASFVMSQVDDFTHIGLRFNNVNYDVTIASLTMDLEKRMVAFGFGAFASVKTESKNYVFGQSHDTPVTWDRCDVINNDVTGLSTNLVKTLVSTNDQETNALVLAKHNQSDSSFFGNLVMSFLFAMLAMLIFAGLFFIRRRQYVSSRTRRLCRVGCVLGIIFLIYFYKIMCVNCPFNESERSYMQCSIPNPIETLVPEVPATVFVASLPGSGGELLQHIFANSSEFLYIRGRDITMPLVNYDVAKYNPCYWPTTGKEAHPRTAAWFSMISEEPELFLENLKGDKKYLNTLKKSYAELNLPKFVISLLSGFWNSKLSWILKQAPDQTRFILVVRDPRDWVYSLTREDLNVDNQLLQYQTVHRILTPEAFKCLRPSWLPWEFRDISEHNQASTVEQLAKVWVADVAAMLRTGRSFQIVRYEDLLQQPEQAANKIMARLGTTITLPQINKLARAVRSRHLSFGHEPAVHHHTVDQWRDKMSFNDVRAIEKICGDMMEKLMYI</sequence>
<dbReference type="GO" id="GO:0008146">
    <property type="term" value="F:sulfotransferase activity"/>
    <property type="evidence" value="ECO:0007669"/>
    <property type="project" value="InterPro"/>
</dbReference>
<comment type="similarity">
    <text evidence="2">Belongs to the dermatan-sulfate isomerase family.</text>
</comment>
<dbReference type="PANTHER" id="PTHR15532:SF5">
    <property type="entry name" value="SULFOTRANSFERASE DOMAIN-CONTAINING PROTEIN"/>
    <property type="match status" value="1"/>
</dbReference>
<comment type="subcellular location">
    <subcellularLocation>
        <location evidence="1">Membrane</location>
        <topology evidence="1">Multi-pass membrane protein</topology>
    </subcellularLocation>
</comment>
<keyword evidence="3 9" id="KW-0812">Transmembrane</keyword>
<feature type="domain" description="Sulfotransferase" evidence="10">
    <location>
        <begin position="1008"/>
        <end position="1179"/>
    </location>
</feature>
<evidence type="ECO:0000313" key="11">
    <source>
        <dbReference type="EMBL" id="CAB3240011.1"/>
    </source>
</evidence>
<dbReference type="EMBL" id="LR784657">
    <property type="protein sequence ID" value="CAB3240011.1"/>
    <property type="molecule type" value="mRNA"/>
</dbReference>
<evidence type="ECO:0000256" key="3">
    <source>
        <dbReference type="ARBA" id="ARBA00022692"/>
    </source>
</evidence>
<gene>
    <name evidence="11" type="primary">Dsel-001</name>
</gene>
<evidence type="ECO:0000259" key="10">
    <source>
        <dbReference type="Pfam" id="PF00685"/>
    </source>
</evidence>
<keyword evidence="8" id="KW-0413">Isomerase</keyword>
<dbReference type="InterPro" id="IPR008929">
    <property type="entry name" value="Chondroitin_lyas"/>
</dbReference>
<dbReference type="GO" id="GO:0047757">
    <property type="term" value="F:chondroitin-glucuronate 5-epimerase activity"/>
    <property type="evidence" value="ECO:0007669"/>
    <property type="project" value="TreeGrafter"/>
</dbReference>
<evidence type="ECO:0000256" key="6">
    <source>
        <dbReference type="ARBA" id="ARBA00023136"/>
    </source>
</evidence>
<keyword evidence="5 9" id="KW-1133">Transmembrane helix</keyword>
<keyword evidence="6 9" id="KW-0472">Membrane</keyword>
<dbReference type="GO" id="GO:0016020">
    <property type="term" value="C:membrane"/>
    <property type="evidence" value="ECO:0007669"/>
    <property type="project" value="UniProtKB-SubCell"/>
</dbReference>
<reference evidence="11" key="1">
    <citation type="submission" date="2020-04" db="EMBL/GenBank/DDBJ databases">
        <authorList>
            <person name="Neveu A P."/>
        </authorList>
    </citation>
    <scope>NUCLEOTIDE SEQUENCE</scope>
    <source>
        <tissue evidence="11">Whole embryo</tissue>
    </source>
</reference>
<dbReference type="AlphaFoldDB" id="A0A6F9DBJ5"/>
<evidence type="ECO:0000256" key="5">
    <source>
        <dbReference type="ARBA" id="ARBA00022989"/>
    </source>
</evidence>
<dbReference type="InterPro" id="IPR027417">
    <property type="entry name" value="P-loop_NTPase"/>
</dbReference>
<feature type="transmembrane region" description="Helical" evidence="9">
    <location>
        <begin position="834"/>
        <end position="851"/>
    </location>
</feature>
<evidence type="ECO:0000256" key="8">
    <source>
        <dbReference type="ARBA" id="ARBA00023235"/>
    </source>
</evidence>
<evidence type="ECO:0000256" key="2">
    <source>
        <dbReference type="ARBA" id="ARBA00006556"/>
    </source>
</evidence>
<protein>
    <submittedName>
        <fullName evidence="11">Dermatan-sulfate epimerase-like protein</fullName>
    </submittedName>
</protein>
<dbReference type="Pfam" id="PF00685">
    <property type="entry name" value="Sulfotransfer_1"/>
    <property type="match status" value="1"/>
</dbReference>
<dbReference type="Gene3D" id="3.40.50.300">
    <property type="entry name" value="P-loop containing nucleotide triphosphate hydrolases"/>
    <property type="match status" value="1"/>
</dbReference>
<evidence type="ECO:0000256" key="1">
    <source>
        <dbReference type="ARBA" id="ARBA00004141"/>
    </source>
</evidence>
<keyword evidence="4" id="KW-0732">Signal</keyword>
<dbReference type="SUPFAM" id="SSF48230">
    <property type="entry name" value="Chondroitin AC/alginate lyase"/>
    <property type="match status" value="1"/>
</dbReference>
<dbReference type="InterPro" id="IPR052447">
    <property type="entry name" value="Dermatan-Sulfate_Isomerase"/>
</dbReference>
<dbReference type="PANTHER" id="PTHR15532">
    <property type="match status" value="1"/>
</dbReference>
<accession>A0A6F9DBJ5</accession>
<proteinExistence type="evidence at transcript level"/>
<keyword evidence="7" id="KW-0325">Glycoprotein</keyword>